<evidence type="ECO:0000256" key="7">
    <source>
        <dbReference type="ARBA" id="ARBA00022840"/>
    </source>
</evidence>
<evidence type="ECO:0000259" key="9">
    <source>
        <dbReference type="PROSITE" id="PS50109"/>
    </source>
</evidence>
<dbReference type="KEGG" id="bcq:BCQ_1963"/>
<keyword evidence="6 10" id="KW-0418">Kinase</keyword>
<evidence type="ECO:0000256" key="4">
    <source>
        <dbReference type="ARBA" id="ARBA00022679"/>
    </source>
</evidence>
<dbReference type="InterPro" id="IPR036890">
    <property type="entry name" value="HATPase_C_sf"/>
</dbReference>
<dbReference type="GO" id="GO:0000155">
    <property type="term" value="F:phosphorelay sensor kinase activity"/>
    <property type="evidence" value="ECO:0007669"/>
    <property type="project" value="TreeGrafter"/>
</dbReference>
<dbReference type="GO" id="GO:0005524">
    <property type="term" value="F:ATP binding"/>
    <property type="evidence" value="ECO:0007669"/>
    <property type="project" value="UniProtKB-KW"/>
</dbReference>
<proteinExistence type="predicted"/>
<keyword evidence="3" id="KW-0597">Phosphoprotein</keyword>
<evidence type="ECO:0000256" key="6">
    <source>
        <dbReference type="ARBA" id="ARBA00022777"/>
    </source>
</evidence>
<keyword evidence="4" id="KW-0808">Transferase</keyword>
<evidence type="ECO:0000313" key="11">
    <source>
        <dbReference type="Proteomes" id="UP000000441"/>
    </source>
</evidence>
<protein>
    <recommendedName>
        <fullName evidence="2">histidine kinase</fullName>
        <ecNumber evidence="2">2.7.13.3</ecNumber>
    </recommendedName>
</protein>
<reference evidence="10 11" key="1">
    <citation type="journal article" date="2009" name="J. Bacteriol.">
        <title>Complete genome sequence of the extremophilic Bacillus cereus strain Q1 with industrial applications.</title>
        <authorList>
            <person name="Xiong Z."/>
            <person name="Jiang Y."/>
            <person name="Qi D."/>
            <person name="Lu H."/>
            <person name="Yang F."/>
            <person name="Yang J."/>
            <person name="Chen L."/>
            <person name="Sun L."/>
            <person name="Xu X."/>
            <person name="Xue Y."/>
            <person name="Zhu Y."/>
            <person name="Jin Q."/>
        </authorList>
    </citation>
    <scope>NUCLEOTIDE SEQUENCE [LARGE SCALE GENOMIC DNA]</scope>
    <source>
        <strain evidence="10 11">Q1</strain>
    </source>
</reference>
<evidence type="ECO:0000313" key="10">
    <source>
        <dbReference type="EMBL" id="ACM12391.1"/>
    </source>
</evidence>
<comment type="catalytic activity">
    <reaction evidence="1">
        <text>ATP + protein L-histidine = ADP + protein N-phospho-L-histidine.</text>
        <dbReference type="EC" id="2.7.13.3"/>
    </reaction>
</comment>
<dbReference type="Pfam" id="PF02518">
    <property type="entry name" value="HATPase_c"/>
    <property type="match status" value="1"/>
</dbReference>
<dbReference type="EMBL" id="CP000227">
    <property type="protein sequence ID" value="ACM12391.1"/>
    <property type="molecule type" value="Genomic_DNA"/>
</dbReference>
<keyword evidence="8" id="KW-0902">Two-component regulatory system</keyword>
<name>B9IXW5_BACCQ</name>
<evidence type="ECO:0000256" key="3">
    <source>
        <dbReference type="ARBA" id="ARBA00022553"/>
    </source>
</evidence>
<accession>B9IXW5</accession>
<evidence type="ECO:0000256" key="1">
    <source>
        <dbReference type="ARBA" id="ARBA00000085"/>
    </source>
</evidence>
<dbReference type="PANTHER" id="PTHR43547">
    <property type="entry name" value="TWO-COMPONENT HISTIDINE KINASE"/>
    <property type="match status" value="1"/>
</dbReference>
<organism evidence="10 11">
    <name type="scientific">Bacillus cereus (strain Q1)</name>
    <dbReference type="NCBI Taxonomy" id="361100"/>
    <lineage>
        <taxon>Bacteria</taxon>
        <taxon>Bacillati</taxon>
        <taxon>Bacillota</taxon>
        <taxon>Bacilli</taxon>
        <taxon>Bacillales</taxon>
        <taxon>Bacillaceae</taxon>
        <taxon>Bacillus</taxon>
        <taxon>Bacillus cereus group</taxon>
    </lineage>
</organism>
<dbReference type="PANTHER" id="PTHR43547:SF2">
    <property type="entry name" value="HYBRID SIGNAL TRANSDUCTION HISTIDINE KINASE C"/>
    <property type="match status" value="1"/>
</dbReference>
<keyword evidence="7" id="KW-0067">ATP-binding</keyword>
<dbReference type="Proteomes" id="UP000000441">
    <property type="component" value="Chromosome"/>
</dbReference>
<keyword evidence="5" id="KW-0547">Nucleotide-binding</keyword>
<evidence type="ECO:0000256" key="2">
    <source>
        <dbReference type="ARBA" id="ARBA00012438"/>
    </source>
</evidence>
<dbReference type="HOGENOM" id="CLU_000445_89_31_9"/>
<evidence type="ECO:0000256" key="5">
    <source>
        <dbReference type="ARBA" id="ARBA00022741"/>
    </source>
</evidence>
<dbReference type="EC" id="2.7.13.3" evidence="2"/>
<dbReference type="SUPFAM" id="SSF55874">
    <property type="entry name" value="ATPase domain of HSP90 chaperone/DNA topoisomerase II/histidine kinase"/>
    <property type="match status" value="1"/>
</dbReference>
<sequence length="77" mass="8309">MTKNKGQAVIKVKDEGIGIAKEHLLYIEQSFYQINNYATGAGLGLAIVKKMVELHGGTINIISKEGIGTTILIKLPL</sequence>
<evidence type="ECO:0000256" key="8">
    <source>
        <dbReference type="ARBA" id="ARBA00023012"/>
    </source>
</evidence>
<dbReference type="InterPro" id="IPR004358">
    <property type="entry name" value="Sig_transdc_His_kin-like_C"/>
</dbReference>
<feature type="domain" description="Histidine kinase" evidence="9">
    <location>
        <begin position="1"/>
        <end position="77"/>
    </location>
</feature>
<gene>
    <name evidence="10" type="ordered locus">BCQ_1963</name>
</gene>
<dbReference type="Gene3D" id="3.30.565.10">
    <property type="entry name" value="Histidine kinase-like ATPase, C-terminal domain"/>
    <property type="match status" value="1"/>
</dbReference>
<dbReference type="PROSITE" id="PS50109">
    <property type="entry name" value="HIS_KIN"/>
    <property type="match status" value="1"/>
</dbReference>
<dbReference type="AlphaFoldDB" id="B9IXW5"/>
<dbReference type="InterPro" id="IPR005467">
    <property type="entry name" value="His_kinase_dom"/>
</dbReference>
<dbReference type="PRINTS" id="PR00344">
    <property type="entry name" value="BCTRLSENSOR"/>
</dbReference>
<dbReference type="InterPro" id="IPR003594">
    <property type="entry name" value="HATPase_dom"/>
</dbReference>